<feature type="region of interest" description="Disordered" evidence="1">
    <location>
        <begin position="379"/>
        <end position="457"/>
    </location>
</feature>
<reference evidence="2 3" key="1">
    <citation type="submission" date="2018-04" db="EMBL/GenBank/DDBJ databases">
        <authorList>
            <person name="Zhang X."/>
            <person name="Yuan J."/>
            <person name="Li F."/>
            <person name="Xiang J."/>
        </authorList>
    </citation>
    <scope>NUCLEOTIDE SEQUENCE [LARGE SCALE GENOMIC DNA]</scope>
    <source>
        <tissue evidence="2">Muscle</tissue>
    </source>
</reference>
<feature type="region of interest" description="Disordered" evidence="1">
    <location>
        <begin position="1"/>
        <end position="24"/>
    </location>
</feature>
<feature type="compositionally biased region" description="Basic and acidic residues" evidence="1">
    <location>
        <begin position="448"/>
        <end position="457"/>
    </location>
</feature>
<feature type="region of interest" description="Disordered" evidence="1">
    <location>
        <begin position="150"/>
        <end position="169"/>
    </location>
</feature>
<sequence length="457" mass="49679">MQLGFPHPPARLPTPGPRSLSASPHIQQYLPPTATIAVGVCPSHRPPSTPATCRVWLPLTPVQPSRTPAHASLFPSTPPVLPPPPPVWLTPHAHPRFTPPPRAEVTGGKAQDRSSRFKPRPAFHLPQEPTQCHGFPRQPARTFHTACPTRNGSGCLETSSPPPGLPRARRRPMFQSCFPLSQPVAGLHPRAMQSGFPHPARPCPPRATQFWFPLASAHAVWACPSPRPPCRPARSGSLASPHPVHRTRLHPRPLCSLATLPLAPPALIRPCRPRSLVSPHPPPSTSPMQVWLSPRLMGSARLPPPPHSLVFPRTSRKYLDLPHGPLQSGFPSTPSLPGGLLHPCHGIWAIPWDPPRPLPRAALHAVWLPLTPPAFHTPRPWQSGFPSPAAFHPDHAALDSPHPARLPPLRHSSLASPSDPTGRARRASLPPTRIDDGLAAPRPHRREHLAGRSERPS</sequence>
<dbReference type="EMBL" id="QCYY01002296">
    <property type="protein sequence ID" value="ROT71456.1"/>
    <property type="molecule type" value="Genomic_DNA"/>
</dbReference>
<keyword evidence="3" id="KW-1185">Reference proteome</keyword>
<proteinExistence type="predicted"/>
<evidence type="ECO:0000313" key="3">
    <source>
        <dbReference type="Proteomes" id="UP000283509"/>
    </source>
</evidence>
<protein>
    <submittedName>
        <fullName evidence="2">Uncharacterized protein</fullName>
    </submittedName>
</protein>
<organism evidence="2 3">
    <name type="scientific">Penaeus vannamei</name>
    <name type="common">Whiteleg shrimp</name>
    <name type="synonym">Litopenaeus vannamei</name>
    <dbReference type="NCBI Taxonomy" id="6689"/>
    <lineage>
        <taxon>Eukaryota</taxon>
        <taxon>Metazoa</taxon>
        <taxon>Ecdysozoa</taxon>
        <taxon>Arthropoda</taxon>
        <taxon>Crustacea</taxon>
        <taxon>Multicrustacea</taxon>
        <taxon>Malacostraca</taxon>
        <taxon>Eumalacostraca</taxon>
        <taxon>Eucarida</taxon>
        <taxon>Decapoda</taxon>
        <taxon>Dendrobranchiata</taxon>
        <taxon>Penaeoidea</taxon>
        <taxon>Penaeidae</taxon>
        <taxon>Penaeus</taxon>
    </lineage>
</organism>
<feature type="compositionally biased region" description="Polar residues" evidence="1">
    <location>
        <begin position="150"/>
        <end position="159"/>
    </location>
</feature>
<evidence type="ECO:0000313" key="2">
    <source>
        <dbReference type="EMBL" id="ROT71456.1"/>
    </source>
</evidence>
<evidence type="ECO:0000256" key="1">
    <source>
        <dbReference type="SAM" id="MobiDB-lite"/>
    </source>
</evidence>
<dbReference type="Proteomes" id="UP000283509">
    <property type="component" value="Unassembled WGS sequence"/>
</dbReference>
<gene>
    <name evidence="2" type="ORF">C7M84_010232</name>
</gene>
<name>A0A423T4J8_PENVA</name>
<comment type="caution">
    <text evidence="2">The sequence shown here is derived from an EMBL/GenBank/DDBJ whole genome shotgun (WGS) entry which is preliminary data.</text>
</comment>
<reference evidence="2 3" key="2">
    <citation type="submission" date="2019-01" db="EMBL/GenBank/DDBJ databases">
        <title>The decoding of complex shrimp genome reveals the adaptation for benthos swimmer, frequently molting mechanism and breeding impact on genome.</title>
        <authorList>
            <person name="Sun Y."/>
            <person name="Gao Y."/>
            <person name="Yu Y."/>
        </authorList>
    </citation>
    <scope>NUCLEOTIDE SEQUENCE [LARGE SCALE GENOMIC DNA]</scope>
    <source>
        <tissue evidence="2">Muscle</tissue>
    </source>
</reference>
<feature type="compositionally biased region" description="Pro residues" evidence="1">
    <location>
        <begin position="1"/>
        <end position="16"/>
    </location>
</feature>
<dbReference type="AlphaFoldDB" id="A0A423T4J8"/>
<accession>A0A423T4J8</accession>